<dbReference type="Gene3D" id="3.40.390.10">
    <property type="entry name" value="Collagenase (Catalytic Domain)"/>
    <property type="match status" value="1"/>
</dbReference>
<dbReference type="InterPro" id="IPR024079">
    <property type="entry name" value="MetalloPept_cat_dom_sf"/>
</dbReference>
<feature type="signal peptide" evidence="1">
    <location>
        <begin position="1"/>
        <end position="20"/>
    </location>
</feature>
<dbReference type="GO" id="GO:0008237">
    <property type="term" value="F:metallopeptidase activity"/>
    <property type="evidence" value="ECO:0007669"/>
    <property type="project" value="InterPro"/>
</dbReference>
<evidence type="ECO:0000313" key="3">
    <source>
        <dbReference type="Proteomes" id="UP000076420"/>
    </source>
</evidence>
<evidence type="ECO:0008006" key="4">
    <source>
        <dbReference type="Google" id="ProtNLM"/>
    </source>
</evidence>
<dbReference type="AlphaFoldDB" id="A0A2C9MAG5"/>
<keyword evidence="1" id="KW-0732">Signal</keyword>
<accession>A0A2C9MAG5</accession>
<dbReference type="PROSITE" id="PS51257">
    <property type="entry name" value="PROKAR_LIPOPROTEIN"/>
    <property type="match status" value="1"/>
</dbReference>
<sequence>MVRRIAVLLCLSILVMTSSCQVQNLVAEVYVVVEDSTVQSYAQQSSPAQTIAEATNSLRNDIDLVITQTNVLLSSLVQYGINIEVRKRKVDILSTNIINTFLLETTYIADSSAAKASFQSWLNLQNAYSTLNYDFAVLWTGFDLFGTSGIFENSITSFAAMCKSTGVSVMEFDPTARDIVATAKIIAYLLSSLNDGITSTYIMAIINAPDDANRWFYSNSSAQSIKEFVALPRASCLLSTNSASVKPAVTYATYTGSLLDPDVICQRSLNDSRSYMCKSLPQIYNNQPPKGNAVCSQIYCRIPKTSICTPAFTSDGMICENQKRCTKGQCSSYPTPSVDPNCLWGDQKTLDYPLIPFSGTCKPFLDTYGAANCYTRPINETCCNTCKTYNSGIPGCEYGDKSSACVLFTQAQVCPIYKNTLCCNYCRNYVGRRSVPEGGYPELTPSPQQNVTEVPVVGDYLQGKRR</sequence>
<gene>
    <name evidence="2" type="primary">106068782</name>
</gene>
<dbReference type="VEuPathDB" id="VectorBase:BGLAX_037161"/>
<name>A0A2C9MAG5_BIOGL</name>
<dbReference type="Gene3D" id="3.40.1620.60">
    <property type="match status" value="1"/>
</dbReference>
<feature type="chain" id="PRO_5012813067" description="Peptidase M12B domain-containing protein" evidence="1">
    <location>
        <begin position="21"/>
        <end position="466"/>
    </location>
</feature>
<proteinExistence type="predicted"/>
<dbReference type="VEuPathDB" id="VectorBase:BGLB040281"/>
<evidence type="ECO:0000256" key="1">
    <source>
        <dbReference type="SAM" id="SignalP"/>
    </source>
</evidence>
<dbReference type="EnsemblMetazoa" id="BGLB040281-RA">
    <property type="protein sequence ID" value="BGLB040281-PA"/>
    <property type="gene ID" value="BGLB040281"/>
</dbReference>
<dbReference type="Proteomes" id="UP000076420">
    <property type="component" value="Unassembled WGS sequence"/>
</dbReference>
<reference evidence="2" key="1">
    <citation type="submission" date="2020-05" db="UniProtKB">
        <authorList>
            <consortium name="EnsemblMetazoa"/>
        </authorList>
    </citation>
    <scope>IDENTIFICATION</scope>
    <source>
        <strain evidence="2">BB02</strain>
    </source>
</reference>
<dbReference type="KEGG" id="bgt:106068782"/>
<dbReference type="OrthoDB" id="6124312at2759"/>
<evidence type="ECO:0000313" key="2">
    <source>
        <dbReference type="EnsemblMetazoa" id="BGLB040281-PA"/>
    </source>
</evidence>
<organism evidence="2 3">
    <name type="scientific">Biomphalaria glabrata</name>
    <name type="common">Bloodfluke planorb</name>
    <name type="synonym">Freshwater snail</name>
    <dbReference type="NCBI Taxonomy" id="6526"/>
    <lineage>
        <taxon>Eukaryota</taxon>
        <taxon>Metazoa</taxon>
        <taxon>Spiralia</taxon>
        <taxon>Lophotrochozoa</taxon>
        <taxon>Mollusca</taxon>
        <taxon>Gastropoda</taxon>
        <taxon>Heterobranchia</taxon>
        <taxon>Euthyneura</taxon>
        <taxon>Panpulmonata</taxon>
        <taxon>Hygrophila</taxon>
        <taxon>Lymnaeoidea</taxon>
        <taxon>Planorbidae</taxon>
        <taxon>Biomphalaria</taxon>
    </lineage>
</organism>
<protein>
    <recommendedName>
        <fullName evidence="4">Peptidase M12B domain-containing protein</fullName>
    </recommendedName>
</protein>